<dbReference type="EMBL" id="JH159155">
    <property type="protein sequence ID" value="EGZ16334.1"/>
    <property type="molecule type" value="Genomic_DNA"/>
</dbReference>
<reference evidence="2 3" key="1">
    <citation type="journal article" date="2006" name="Science">
        <title>Phytophthora genome sequences uncover evolutionary origins and mechanisms of pathogenesis.</title>
        <authorList>
            <person name="Tyler B.M."/>
            <person name="Tripathy S."/>
            <person name="Zhang X."/>
            <person name="Dehal P."/>
            <person name="Jiang R.H."/>
            <person name="Aerts A."/>
            <person name="Arredondo F.D."/>
            <person name="Baxter L."/>
            <person name="Bensasson D."/>
            <person name="Beynon J.L."/>
            <person name="Chapman J."/>
            <person name="Damasceno C.M."/>
            <person name="Dorrance A.E."/>
            <person name="Dou D."/>
            <person name="Dickerman A.W."/>
            <person name="Dubchak I.L."/>
            <person name="Garbelotto M."/>
            <person name="Gijzen M."/>
            <person name="Gordon S.G."/>
            <person name="Govers F."/>
            <person name="Grunwald N.J."/>
            <person name="Huang W."/>
            <person name="Ivors K.L."/>
            <person name="Jones R.W."/>
            <person name="Kamoun S."/>
            <person name="Krampis K."/>
            <person name="Lamour K.H."/>
            <person name="Lee M.K."/>
            <person name="McDonald W.H."/>
            <person name="Medina M."/>
            <person name="Meijer H.J."/>
            <person name="Nordberg E.K."/>
            <person name="Maclean D.J."/>
            <person name="Ospina-Giraldo M.D."/>
            <person name="Morris P.F."/>
            <person name="Phuntumart V."/>
            <person name="Putnam N.H."/>
            <person name="Rash S."/>
            <person name="Rose J.K."/>
            <person name="Sakihama Y."/>
            <person name="Salamov A.A."/>
            <person name="Savidor A."/>
            <person name="Scheuring C.F."/>
            <person name="Smith B.M."/>
            <person name="Sobral B.W."/>
            <person name="Terry A."/>
            <person name="Torto-Alalibo T.A."/>
            <person name="Win J."/>
            <person name="Xu Z."/>
            <person name="Zhang H."/>
            <person name="Grigoriev I.V."/>
            <person name="Rokhsar D.S."/>
            <person name="Boore J.L."/>
        </authorList>
    </citation>
    <scope>NUCLEOTIDE SEQUENCE [LARGE SCALE GENOMIC DNA]</scope>
    <source>
        <strain evidence="2 3">P6497</strain>
    </source>
</reference>
<sequence>MNASVLHPPNDWCRSDDVIGNVVQRTRAAPDLSRFSIAPLGPRPAESKGFYTPAWKKHRLAEGVQSQRPVNDPFKGTTRHSNYQLPVEPVTRRKSPFREPVATNTAATTVQNSNKQSVSVNVASLIALGQESLREARRQNQRRYRQKQHDHMVALEQETSKLQLQIKQLGQQRRIVTPVVPGGDACVWSVAVEYFRLFQLGLREQPASSGPVHARDLSSAQLSFLRSRLAQDAILNEGRGVDVAIYSWRRASFWFQDFRLELEDLHKRGADSLVAITKTSFTVTERTLRNVFPGIWNDRESETGSALVSKLLGCRIVMRGSTHFEWDPNRSLLSSVIAQSDLLTPMLRLLGSLEDAERVFAQAIISPVFHWAAPSSTVAWF</sequence>
<keyword evidence="3" id="KW-1185">Reference proteome</keyword>
<evidence type="ECO:0008006" key="4">
    <source>
        <dbReference type="Google" id="ProtNLM"/>
    </source>
</evidence>
<name>G4ZPM2_PHYSP</name>
<organism evidence="2 3">
    <name type="scientific">Phytophthora sojae (strain P6497)</name>
    <name type="common">Soybean stem and root rot agent</name>
    <name type="synonym">Phytophthora megasperma f. sp. glycines</name>
    <dbReference type="NCBI Taxonomy" id="1094619"/>
    <lineage>
        <taxon>Eukaryota</taxon>
        <taxon>Sar</taxon>
        <taxon>Stramenopiles</taxon>
        <taxon>Oomycota</taxon>
        <taxon>Peronosporomycetes</taxon>
        <taxon>Peronosporales</taxon>
        <taxon>Peronosporaceae</taxon>
        <taxon>Phytophthora</taxon>
    </lineage>
</organism>
<dbReference type="GeneID" id="20637951"/>
<evidence type="ECO:0000256" key="1">
    <source>
        <dbReference type="SAM" id="MobiDB-lite"/>
    </source>
</evidence>
<protein>
    <recommendedName>
        <fullName evidence="4">BZIP domain-containing protein</fullName>
    </recommendedName>
</protein>
<gene>
    <name evidence="2" type="ORF">PHYSODRAFT_249685</name>
</gene>
<dbReference type="RefSeq" id="XP_009530083.1">
    <property type="nucleotide sequence ID" value="XM_009531788.1"/>
</dbReference>
<evidence type="ECO:0000313" key="3">
    <source>
        <dbReference type="Proteomes" id="UP000002640"/>
    </source>
</evidence>
<proteinExistence type="predicted"/>
<feature type="region of interest" description="Disordered" evidence="1">
    <location>
        <begin position="61"/>
        <end position="81"/>
    </location>
</feature>
<dbReference type="InParanoid" id="G4ZPM2"/>
<accession>G4ZPM2</accession>
<dbReference type="KEGG" id="psoj:PHYSODRAFT_249685"/>
<dbReference type="Proteomes" id="UP000002640">
    <property type="component" value="Unassembled WGS sequence"/>
</dbReference>
<evidence type="ECO:0000313" key="2">
    <source>
        <dbReference type="EMBL" id="EGZ16334.1"/>
    </source>
</evidence>
<dbReference type="AlphaFoldDB" id="G4ZPM2"/>